<gene>
    <name evidence="3" type="ORF">SLA_1526</name>
</gene>
<reference evidence="3 4" key="1">
    <citation type="journal article" date="2016" name="Genome Announc.">
        <title>Complete Genome Sequence of Thiostrepton-Producing Streptomyces laurentii ATCC 31255.</title>
        <authorList>
            <person name="Doi K."/>
            <person name="Fujino Y."/>
            <person name="Nagayoshi Y."/>
            <person name="Ohshima T."/>
            <person name="Ogata S."/>
        </authorList>
    </citation>
    <scope>NUCLEOTIDE SEQUENCE [LARGE SCALE GENOMIC DNA]</scope>
    <source>
        <strain evidence="3 4">ATCC 31255</strain>
    </source>
</reference>
<dbReference type="EMBL" id="AP017424">
    <property type="protein sequence ID" value="BAU82465.1"/>
    <property type="molecule type" value="Genomic_DNA"/>
</dbReference>
<keyword evidence="2" id="KW-0732">Signal</keyword>
<accession>A0A160NWT9</accession>
<dbReference type="KEGG" id="slau:SLA_1526"/>
<dbReference type="PROSITE" id="PS51318">
    <property type="entry name" value="TAT"/>
    <property type="match status" value="1"/>
</dbReference>
<keyword evidence="4" id="KW-1185">Reference proteome</keyword>
<dbReference type="Proteomes" id="UP000217676">
    <property type="component" value="Chromosome"/>
</dbReference>
<organism evidence="3 4">
    <name type="scientific">Streptomyces laurentii</name>
    <dbReference type="NCBI Taxonomy" id="39478"/>
    <lineage>
        <taxon>Bacteria</taxon>
        <taxon>Bacillati</taxon>
        <taxon>Actinomycetota</taxon>
        <taxon>Actinomycetes</taxon>
        <taxon>Kitasatosporales</taxon>
        <taxon>Streptomycetaceae</taxon>
        <taxon>Streptomyces</taxon>
    </lineage>
</organism>
<feature type="region of interest" description="Disordered" evidence="1">
    <location>
        <begin position="106"/>
        <end position="155"/>
    </location>
</feature>
<proteinExistence type="predicted"/>
<dbReference type="AlphaFoldDB" id="A0A160NWT9"/>
<evidence type="ECO:0008006" key="5">
    <source>
        <dbReference type="Google" id="ProtNLM"/>
    </source>
</evidence>
<name>A0A160NWT9_STRLU</name>
<evidence type="ECO:0000256" key="2">
    <source>
        <dbReference type="SAM" id="SignalP"/>
    </source>
</evidence>
<sequence length="155" mass="16580">MTAVRPRPPARRRAAAALLAAGALTLPLTACTVPTAPAERAAPQVGTPVTPVEVCTSLVAYWVREALTDGPQAGLDWEQKGMSNEQLVLHDEILAAARTEERRAGREAAAALADRESRRRCAAAHGATGSSENWRPPGEQRTPTDRSRPSPTRAW</sequence>
<evidence type="ECO:0000256" key="1">
    <source>
        <dbReference type="SAM" id="MobiDB-lite"/>
    </source>
</evidence>
<protein>
    <recommendedName>
        <fullName evidence="5">Lipoprotein</fullName>
    </recommendedName>
</protein>
<dbReference type="InterPro" id="IPR006311">
    <property type="entry name" value="TAT_signal"/>
</dbReference>
<feature type="chain" id="PRO_5039274355" description="Lipoprotein" evidence="2">
    <location>
        <begin position="31"/>
        <end position="155"/>
    </location>
</feature>
<feature type="signal peptide" evidence="2">
    <location>
        <begin position="1"/>
        <end position="30"/>
    </location>
</feature>
<evidence type="ECO:0000313" key="4">
    <source>
        <dbReference type="Proteomes" id="UP000217676"/>
    </source>
</evidence>
<evidence type="ECO:0000313" key="3">
    <source>
        <dbReference type="EMBL" id="BAU82465.1"/>
    </source>
</evidence>
<dbReference type="RefSeq" id="WP_359879771.1">
    <property type="nucleotide sequence ID" value="NZ_JBEYHT010000036.1"/>
</dbReference>